<dbReference type="RefSeq" id="XP_032835517.1">
    <property type="nucleotide sequence ID" value="XM_032979626.1"/>
</dbReference>
<feature type="compositionally biased region" description="Polar residues" evidence="1">
    <location>
        <begin position="117"/>
        <end position="126"/>
    </location>
</feature>
<evidence type="ECO:0000256" key="1">
    <source>
        <dbReference type="SAM" id="MobiDB-lite"/>
    </source>
</evidence>
<keyword evidence="2" id="KW-1185">Reference proteome</keyword>
<evidence type="ECO:0000313" key="4">
    <source>
        <dbReference type="RefSeq" id="XP_032835517.1"/>
    </source>
</evidence>
<dbReference type="InterPro" id="IPR050754">
    <property type="entry name" value="FKBP4/5/8-like"/>
</dbReference>
<reference evidence="3 4" key="1">
    <citation type="submission" date="2025-04" db="UniProtKB">
        <authorList>
            <consortium name="RefSeq"/>
        </authorList>
    </citation>
    <scope>IDENTIFICATION</scope>
    <source>
        <tissue evidence="3 4">Sperm</tissue>
    </source>
</reference>
<gene>
    <name evidence="3 4" type="primary">LOC116957462</name>
</gene>
<dbReference type="InterPro" id="IPR011990">
    <property type="entry name" value="TPR-like_helical_dom_sf"/>
</dbReference>
<name>A0AAJ7UIN8_PETMA</name>
<dbReference type="SMART" id="SM00028">
    <property type="entry name" value="TPR"/>
    <property type="match status" value="2"/>
</dbReference>
<evidence type="ECO:0000313" key="3">
    <source>
        <dbReference type="RefSeq" id="XP_032835516.1"/>
    </source>
</evidence>
<dbReference type="Proteomes" id="UP001318040">
    <property type="component" value="Chromosome 74"/>
</dbReference>
<dbReference type="InterPro" id="IPR019734">
    <property type="entry name" value="TPR_rpt"/>
</dbReference>
<accession>A0AAJ7UIN8</accession>
<protein>
    <submittedName>
        <fullName evidence="3 4">FK506-binding protein-like</fullName>
    </submittedName>
</protein>
<dbReference type="RefSeq" id="XP_032835516.1">
    <property type="nucleotide sequence ID" value="XM_032979625.1"/>
</dbReference>
<organism evidence="2 4">
    <name type="scientific">Petromyzon marinus</name>
    <name type="common">Sea lamprey</name>
    <dbReference type="NCBI Taxonomy" id="7757"/>
    <lineage>
        <taxon>Eukaryota</taxon>
        <taxon>Metazoa</taxon>
        <taxon>Chordata</taxon>
        <taxon>Craniata</taxon>
        <taxon>Vertebrata</taxon>
        <taxon>Cyclostomata</taxon>
        <taxon>Hyperoartia</taxon>
        <taxon>Petromyzontiformes</taxon>
        <taxon>Petromyzontidae</taxon>
        <taxon>Petromyzon</taxon>
    </lineage>
</organism>
<dbReference type="PANTHER" id="PTHR46512:SF10">
    <property type="entry name" value="FK506-BINDING PROTEIN-LIKE"/>
    <property type="match status" value="1"/>
</dbReference>
<feature type="compositionally biased region" description="Polar residues" evidence="1">
    <location>
        <begin position="52"/>
        <end position="84"/>
    </location>
</feature>
<sequence>MEEQSTPGEWRCPGGVFTKREVTPGRGHRRPRDGARCLVRFSLARGAAAGSINPNDRGSRTCSTSPNPGSTNSDSSAGSANPSVTDLADFGSSSTDPDPSCSPGSTSSNLNSSSTDKVTGSVSIKPNPQPSSSDADPSSSLDSTDPAPGPRSPCPLFPFALDVWLEVIIGEGDTDVGDALDWCLETMRRGEVCELRLHLSPPRPPPLRVELRGFTHEPEWWQMDAEARWSRALHHKERGAARFSEGLARAAAWRYAKALRILLPLRPPRLPADRFRPLAAALYANAAACQLRLEQPRNAVASCGRALELVPGSAKWLHRRATALAQLGELEAARSDLELALSAEPRNAAVHAAMRGVRAREREEATRLGRALSKMFV</sequence>
<feature type="compositionally biased region" description="Low complexity" evidence="1">
    <location>
        <begin position="130"/>
        <end position="146"/>
    </location>
</feature>
<dbReference type="Gene3D" id="1.25.40.10">
    <property type="entry name" value="Tetratricopeptide repeat domain"/>
    <property type="match status" value="1"/>
</dbReference>
<dbReference type="CTD" id="63943"/>
<proteinExistence type="predicted"/>
<feature type="region of interest" description="Disordered" evidence="1">
    <location>
        <begin position="1"/>
        <end position="152"/>
    </location>
</feature>
<dbReference type="KEGG" id="pmrn:116957462"/>
<dbReference type="SUPFAM" id="SSF48452">
    <property type="entry name" value="TPR-like"/>
    <property type="match status" value="1"/>
</dbReference>
<feature type="compositionally biased region" description="Low complexity" evidence="1">
    <location>
        <begin position="91"/>
        <end position="116"/>
    </location>
</feature>
<evidence type="ECO:0000313" key="2">
    <source>
        <dbReference type="Proteomes" id="UP001318040"/>
    </source>
</evidence>
<dbReference type="AlphaFoldDB" id="A0AAJ7UIN8"/>
<dbReference type="PANTHER" id="PTHR46512">
    <property type="entry name" value="PEPTIDYLPROLYL ISOMERASE"/>
    <property type="match status" value="1"/>
</dbReference>